<evidence type="ECO:0000256" key="2">
    <source>
        <dbReference type="ARBA" id="ARBA00022679"/>
    </source>
</evidence>
<evidence type="ECO:0000256" key="4">
    <source>
        <dbReference type="ARBA" id="ARBA00022777"/>
    </source>
</evidence>
<keyword evidence="4 8" id="KW-0418">Kinase</keyword>
<dbReference type="Pfam" id="PF03770">
    <property type="entry name" value="IPK"/>
    <property type="match status" value="1"/>
</dbReference>
<dbReference type="GO" id="GO:0008440">
    <property type="term" value="F:inositol-1,4,5-trisphosphate 3-kinase activity"/>
    <property type="evidence" value="ECO:0007669"/>
    <property type="project" value="TreeGrafter"/>
</dbReference>
<dbReference type="GO" id="GO:0051765">
    <property type="term" value="F:inositol tetrakisphosphate kinase activity"/>
    <property type="evidence" value="ECO:0007669"/>
    <property type="project" value="TreeGrafter"/>
</dbReference>
<evidence type="ECO:0000256" key="8">
    <source>
        <dbReference type="RuleBase" id="RU363090"/>
    </source>
</evidence>
<proteinExistence type="inferred from homology"/>
<dbReference type="PANTHER" id="PTHR12400">
    <property type="entry name" value="INOSITOL POLYPHOSPHATE KINASE"/>
    <property type="match status" value="1"/>
</dbReference>
<evidence type="ECO:0000313" key="10">
    <source>
        <dbReference type="Proteomes" id="UP001152798"/>
    </source>
</evidence>
<evidence type="ECO:0000256" key="3">
    <source>
        <dbReference type="ARBA" id="ARBA00022741"/>
    </source>
</evidence>
<comment type="catalytic activity">
    <reaction evidence="7">
        <text>1D-myo-inositol 1,3,4,6-tetrakisphosphate + ATP = 1D-myo-inositol 1,3,4,5,6-pentakisphosphate + ADP + H(+)</text>
        <dbReference type="Rhea" id="RHEA:12717"/>
        <dbReference type="ChEBI" id="CHEBI:15378"/>
        <dbReference type="ChEBI" id="CHEBI:30616"/>
        <dbReference type="ChEBI" id="CHEBI:57660"/>
        <dbReference type="ChEBI" id="CHEBI:57733"/>
        <dbReference type="ChEBI" id="CHEBI:456216"/>
        <dbReference type="EC" id="2.7.1.140"/>
    </reaction>
</comment>
<evidence type="ECO:0000256" key="1">
    <source>
        <dbReference type="ARBA" id="ARBA00007374"/>
    </source>
</evidence>
<dbReference type="OrthoDB" id="5958943at2759"/>
<dbReference type="EMBL" id="OV725083">
    <property type="protein sequence ID" value="CAH1408025.1"/>
    <property type="molecule type" value="Genomic_DNA"/>
</dbReference>
<organism evidence="9 10">
    <name type="scientific">Nezara viridula</name>
    <name type="common">Southern green stink bug</name>
    <name type="synonym">Cimex viridulus</name>
    <dbReference type="NCBI Taxonomy" id="85310"/>
    <lineage>
        <taxon>Eukaryota</taxon>
        <taxon>Metazoa</taxon>
        <taxon>Ecdysozoa</taxon>
        <taxon>Arthropoda</taxon>
        <taxon>Hexapoda</taxon>
        <taxon>Insecta</taxon>
        <taxon>Pterygota</taxon>
        <taxon>Neoptera</taxon>
        <taxon>Paraneoptera</taxon>
        <taxon>Hemiptera</taxon>
        <taxon>Heteroptera</taxon>
        <taxon>Panheteroptera</taxon>
        <taxon>Pentatomomorpha</taxon>
        <taxon>Pentatomoidea</taxon>
        <taxon>Pentatomidae</taxon>
        <taxon>Pentatominae</taxon>
        <taxon>Nezara</taxon>
    </lineage>
</organism>
<dbReference type="GO" id="GO:0005634">
    <property type="term" value="C:nucleus"/>
    <property type="evidence" value="ECO:0007669"/>
    <property type="project" value="TreeGrafter"/>
</dbReference>
<keyword evidence="10" id="KW-1185">Reference proteome</keyword>
<dbReference type="Gene3D" id="3.30.470.160">
    <property type="entry name" value="Inositol polyphosphate kinase"/>
    <property type="match status" value="1"/>
</dbReference>
<protein>
    <recommendedName>
        <fullName evidence="8">Kinase</fullName>
        <ecNumber evidence="8">2.7.-.-</ecNumber>
    </recommendedName>
</protein>
<dbReference type="SUPFAM" id="SSF56104">
    <property type="entry name" value="SAICAR synthase-like"/>
    <property type="match status" value="1"/>
</dbReference>
<evidence type="ECO:0000256" key="7">
    <source>
        <dbReference type="ARBA" id="ARBA00036525"/>
    </source>
</evidence>
<keyword evidence="5" id="KW-0067">ATP-binding</keyword>
<dbReference type="InterPro" id="IPR038286">
    <property type="entry name" value="IPK_sf"/>
</dbReference>
<dbReference type="GO" id="GO:0032958">
    <property type="term" value="P:inositol phosphate biosynthetic process"/>
    <property type="evidence" value="ECO:0007669"/>
    <property type="project" value="InterPro"/>
</dbReference>
<evidence type="ECO:0000313" key="9">
    <source>
        <dbReference type="EMBL" id="CAH1408025.1"/>
    </source>
</evidence>
<name>A0A9P0MWW4_NEZVI</name>
<keyword evidence="3" id="KW-0547">Nucleotide-binding</keyword>
<dbReference type="InterPro" id="IPR005522">
    <property type="entry name" value="IPK"/>
</dbReference>
<sequence>MKILNLRLAKYIHILNTSMDKLASECLPDIQRFEYQVAGHKTDDSGCSGLLKHKDGYVLKPIPKSPQGDNEISFYERVKHDVKLLPLQRFIPEYFGYSFLNINNADIRFLKLQDITNQCSKPCVMDVKIGKQTWEPSATLEKRKSEDAKYAVSKREFGFCIPGYHVFDIKSGLVFKFGKEEGKRLGRESTIAAFKQFFNYSCGFSSIIVKHITSQMADLLDWWNSQNVIHVYSSSLLLVYNAEKLEGLLSGALKEEELITDGSWVKIRMIDFAHVVPANNLNDHNYISGLSNLIAILKSIM</sequence>
<dbReference type="GO" id="GO:0005737">
    <property type="term" value="C:cytoplasm"/>
    <property type="evidence" value="ECO:0007669"/>
    <property type="project" value="TreeGrafter"/>
</dbReference>
<dbReference type="Proteomes" id="UP001152798">
    <property type="component" value="Chromosome 7"/>
</dbReference>
<evidence type="ECO:0000256" key="5">
    <source>
        <dbReference type="ARBA" id="ARBA00022840"/>
    </source>
</evidence>
<comment type="similarity">
    <text evidence="1 8">Belongs to the inositol phosphokinase (IPK) family.</text>
</comment>
<evidence type="ECO:0000256" key="6">
    <source>
        <dbReference type="ARBA" id="ARBA00036164"/>
    </source>
</evidence>
<keyword evidence="2 8" id="KW-0808">Transferase</keyword>
<dbReference type="PANTHER" id="PTHR12400:SF51">
    <property type="entry name" value="INOSITOL POLYPHOSPHATE MULTIKINASE"/>
    <property type="match status" value="1"/>
</dbReference>
<dbReference type="AlphaFoldDB" id="A0A9P0MWW4"/>
<accession>A0A9P0MWW4</accession>
<dbReference type="EC" id="2.7.-.-" evidence="8"/>
<dbReference type="GO" id="GO:0005524">
    <property type="term" value="F:ATP binding"/>
    <property type="evidence" value="ECO:0007669"/>
    <property type="project" value="UniProtKB-KW"/>
</dbReference>
<gene>
    <name evidence="9" type="ORF">NEZAVI_LOCUS15630</name>
</gene>
<reference evidence="9" key="1">
    <citation type="submission" date="2022-01" db="EMBL/GenBank/DDBJ databases">
        <authorList>
            <person name="King R."/>
        </authorList>
    </citation>
    <scope>NUCLEOTIDE SEQUENCE</scope>
</reference>
<comment type="catalytic activity">
    <reaction evidence="6">
        <text>1D-myo-inositol 1,4,5-trisphosphate + 2 ATP = 1D-myo-inositol 1,3,4,5,6-pentakisphosphate + 2 ADP + 2 H(+)</text>
        <dbReference type="Rhea" id="RHEA:32359"/>
        <dbReference type="ChEBI" id="CHEBI:15378"/>
        <dbReference type="ChEBI" id="CHEBI:30616"/>
        <dbReference type="ChEBI" id="CHEBI:57733"/>
        <dbReference type="ChEBI" id="CHEBI:203600"/>
        <dbReference type="ChEBI" id="CHEBI:456216"/>
        <dbReference type="EC" id="2.7.1.151"/>
    </reaction>
</comment>